<dbReference type="EMBL" id="BSXU01000209">
    <property type="protein sequence ID" value="GMG19800.1"/>
    <property type="molecule type" value="Genomic_DNA"/>
</dbReference>
<proteinExistence type="inferred from homology"/>
<feature type="compositionally biased region" description="Polar residues" evidence="6">
    <location>
        <begin position="1"/>
        <end position="38"/>
    </location>
</feature>
<dbReference type="GO" id="GO:0004722">
    <property type="term" value="F:protein serine/threonine phosphatase activity"/>
    <property type="evidence" value="ECO:0007669"/>
    <property type="project" value="InterPro"/>
</dbReference>
<dbReference type="AlphaFoldDB" id="A0A9W6YQG3"/>
<dbReference type="PANTHER" id="PTHR13832">
    <property type="entry name" value="PROTEIN PHOSPHATASE 2C"/>
    <property type="match status" value="1"/>
</dbReference>
<dbReference type="PROSITE" id="PS51746">
    <property type="entry name" value="PPM_2"/>
    <property type="match status" value="1"/>
</dbReference>
<keyword evidence="9" id="KW-1185">Reference proteome</keyword>
<feature type="compositionally biased region" description="Basic and acidic residues" evidence="6">
    <location>
        <begin position="355"/>
        <end position="373"/>
    </location>
</feature>
<protein>
    <submittedName>
        <fullName evidence="8">Unnamed protein product</fullName>
    </submittedName>
</protein>
<feature type="compositionally biased region" description="Polar residues" evidence="6">
    <location>
        <begin position="295"/>
        <end position="304"/>
    </location>
</feature>
<dbReference type="OrthoDB" id="10264738at2759"/>
<dbReference type="PROSITE" id="PS01032">
    <property type="entry name" value="PPM_1"/>
    <property type="match status" value="1"/>
</dbReference>
<evidence type="ECO:0000256" key="1">
    <source>
        <dbReference type="ARBA" id="ARBA00006702"/>
    </source>
</evidence>
<keyword evidence="2" id="KW-0479">Metal-binding</keyword>
<evidence type="ECO:0000256" key="4">
    <source>
        <dbReference type="ARBA" id="ARBA00022912"/>
    </source>
</evidence>
<evidence type="ECO:0000256" key="5">
    <source>
        <dbReference type="RuleBase" id="RU003465"/>
    </source>
</evidence>
<evidence type="ECO:0000259" key="7">
    <source>
        <dbReference type="PROSITE" id="PS51746"/>
    </source>
</evidence>
<dbReference type="Gene3D" id="3.60.40.10">
    <property type="entry name" value="PPM-type phosphatase domain"/>
    <property type="match status" value="1"/>
</dbReference>
<evidence type="ECO:0000313" key="9">
    <source>
        <dbReference type="Proteomes" id="UP001165063"/>
    </source>
</evidence>
<feature type="compositionally biased region" description="Basic and acidic residues" evidence="6">
    <location>
        <begin position="114"/>
        <end position="127"/>
    </location>
</feature>
<dbReference type="InterPro" id="IPR000222">
    <property type="entry name" value="PP2C_BS"/>
</dbReference>
<evidence type="ECO:0000313" key="8">
    <source>
        <dbReference type="EMBL" id="GMG19800.1"/>
    </source>
</evidence>
<keyword evidence="3 5" id="KW-0378">Hydrolase</keyword>
<feature type="compositionally biased region" description="Polar residues" evidence="6">
    <location>
        <begin position="63"/>
        <end position="77"/>
    </location>
</feature>
<feature type="compositionally biased region" description="Low complexity" evidence="6">
    <location>
        <begin position="267"/>
        <end position="288"/>
    </location>
</feature>
<feature type="compositionally biased region" description="Low complexity" evidence="6">
    <location>
        <begin position="328"/>
        <end position="350"/>
    </location>
</feature>
<feature type="region of interest" description="Disordered" evidence="6">
    <location>
        <begin position="100"/>
        <end position="130"/>
    </location>
</feature>
<evidence type="ECO:0000256" key="2">
    <source>
        <dbReference type="ARBA" id="ARBA00022723"/>
    </source>
</evidence>
<comment type="caution">
    <text evidence="8">The sequence shown here is derived from an EMBL/GenBank/DDBJ whole genome shotgun (WGS) entry which is preliminary data.</text>
</comment>
<dbReference type="InterPro" id="IPR036457">
    <property type="entry name" value="PPM-type-like_dom_sf"/>
</dbReference>
<dbReference type="SMART" id="SM00332">
    <property type="entry name" value="PP2Cc"/>
    <property type="match status" value="1"/>
</dbReference>
<keyword evidence="4 5" id="KW-0904">Protein phosphatase</keyword>
<gene>
    <name evidence="8" type="ORF">Amon01_000074900</name>
</gene>
<dbReference type="InterPro" id="IPR001932">
    <property type="entry name" value="PPM-type_phosphatase-like_dom"/>
</dbReference>
<organism evidence="8 9">
    <name type="scientific">Ambrosiozyma monospora</name>
    <name type="common">Yeast</name>
    <name type="synonym">Endomycopsis monosporus</name>
    <dbReference type="NCBI Taxonomy" id="43982"/>
    <lineage>
        <taxon>Eukaryota</taxon>
        <taxon>Fungi</taxon>
        <taxon>Dikarya</taxon>
        <taxon>Ascomycota</taxon>
        <taxon>Saccharomycotina</taxon>
        <taxon>Pichiomycetes</taxon>
        <taxon>Pichiales</taxon>
        <taxon>Pichiaceae</taxon>
        <taxon>Ambrosiozyma</taxon>
    </lineage>
</organism>
<reference evidence="8" key="1">
    <citation type="submission" date="2023-04" db="EMBL/GenBank/DDBJ databases">
        <title>Ambrosiozyma monospora NBRC 1965.</title>
        <authorList>
            <person name="Ichikawa N."/>
            <person name="Sato H."/>
            <person name="Tonouchi N."/>
        </authorList>
    </citation>
    <scope>NUCLEOTIDE SEQUENCE</scope>
    <source>
        <strain evidence="8">NBRC 1965</strain>
    </source>
</reference>
<feature type="region of interest" description="Disordered" evidence="6">
    <location>
        <begin position="1"/>
        <end position="77"/>
    </location>
</feature>
<dbReference type="GO" id="GO:0046872">
    <property type="term" value="F:metal ion binding"/>
    <property type="evidence" value="ECO:0007669"/>
    <property type="project" value="UniProtKB-KW"/>
</dbReference>
<sequence length="535" mass="58931">MTTNNDDQTSTSQNQPESTKSDSSLNPASTSNLTSNSMPIPVPVPVPELSASSIPEDEELSDSTEQQQAQAHSALKLSTSPKEVIKFIRRHSTDILLKMNNNNKDSTSLDEVMDPEHAEQKKRDSIHRNSSLRRHFKFTSSDKSNTPCNRLSFNVGVSENKNSKFRPTMEDVHTYVANFAERLDWGYFAIFDGHAGKDSARWCGSHLHDILYDNIALNDNVDLRDNLNKSFQEADEKISREVSGSSGCTAAVAVIRWEEEIDDDDVTSPSATSMTSPTTTTTTTSVSSNDHHPLNNGSSHSPVSSPLEGSAANNTSDHSKEIDGQSHASANANANDNATPLTESSSKSSSPVPNHDSHHHDSKKKTVDPKETPFDFIPTKKHKRMLYTANVGDSRLVLSRGGEAQRLSYDHKSSDKLEQQRVRLSGGLMLKNRVNGVLAVTRSLGDSYMKNLVIGSPYTTSTELQEDDDFLIIACDGLWDVVTDQEAVDRVKDVTDPKQASSMLCTMAMERATTDNVTVMVVRFDTRVFDFKTSV</sequence>
<evidence type="ECO:0000256" key="3">
    <source>
        <dbReference type="ARBA" id="ARBA00022801"/>
    </source>
</evidence>
<feature type="region of interest" description="Disordered" evidence="6">
    <location>
        <begin position="260"/>
        <end position="376"/>
    </location>
</feature>
<comment type="similarity">
    <text evidence="1 5">Belongs to the PP2C family.</text>
</comment>
<dbReference type="Pfam" id="PF00481">
    <property type="entry name" value="PP2C"/>
    <property type="match status" value="2"/>
</dbReference>
<evidence type="ECO:0000256" key="6">
    <source>
        <dbReference type="SAM" id="MobiDB-lite"/>
    </source>
</evidence>
<dbReference type="Proteomes" id="UP001165063">
    <property type="component" value="Unassembled WGS sequence"/>
</dbReference>
<dbReference type="InterPro" id="IPR015655">
    <property type="entry name" value="PP2C"/>
</dbReference>
<name>A0A9W6YQG3_AMBMO</name>
<feature type="domain" description="PPM-type phosphatase" evidence="7">
    <location>
        <begin position="154"/>
        <end position="524"/>
    </location>
</feature>
<accession>A0A9W6YQG3</accession>
<dbReference type="SUPFAM" id="SSF81606">
    <property type="entry name" value="PP2C-like"/>
    <property type="match status" value="2"/>
</dbReference>
<dbReference type="CDD" id="cd00143">
    <property type="entry name" value="PP2Cc"/>
    <property type="match status" value="1"/>
</dbReference>
<dbReference type="PANTHER" id="PTHR13832:SF837">
    <property type="entry name" value="PROTEIN PHOSPHATASE 2C-LIKE DOMAIN-CONTAINING PROTEIN 1"/>
    <property type="match status" value="1"/>
</dbReference>